<reference evidence="1" key="2">
    <citation type="submission" date="2023-05" db="EMBL/GenBank/DDBJ databases">
        <authorList>
            <consortium name="Lawrence Berkeley National Laboratory"/>
            <person name="Steindorff A."/>
            <person name="Hensen N."/>
            <person name="Bonometti L."/>
            <person name="Westerberg I."/>
            <person name="Brannstrom I.O."/>
            <person name="Guillou S."/>
            <person name="Cros-Aarteil S."/>
            <person name="Calhoun S."/>
            <person name="Haridas S."/>
            <person name="Kuo A."/>
            <person name="Mondo S."/>
            <person name="Pangilinan J."/>
            <person name="Riley R."/>
            <person name="Labutti K."/>
            <person name="Andreopoulos B."/>
            <person name="Lipzen A."/>
            <person name="Chen C."/>
            <person name="Yanf M."/>
            <person name="Daum C."/>
            <person name="Ng V."/>
            <person name="Clum A."/>
            <person name="Ohm R."/>
            <person name="Martin F."/>
            <person name="Silar P."/>
            <person name="Natvig D."/>
            <person name="Lalanne C."/>
            <person name="Gautier V."/>
            <person name="Ament-Velasquez S.L."/>
            <person name="Kruys A."/>
            <person name="Hutchinson M.I."/>
            <person name="Powell A.J."/>
            <person name="Barry K."/>
            <person name="Miller A.N."/>
            <person name="Grigoriev I.V."/>
            <person name="Debuchy R."/>
            <person name="Gladieux P."/>
            <person name="Thoren M.H."/>
            <person name="Johannesson H."/>
        </authorList>
    </citation>
    <scope>NUCLEOTIDE SEQUENCE</scope>
    <source>
        <strain evidence="1">CBS 123565</strain>
    </source>
</reference>
<comment type="caution">
    <text evidence="1">The sequence shown here is derived from an EMBL/GenBank/DDBJ whole genome shotgun (WGS) entry which is preliminary data.</text>
</comment>
<sequence>IWLDLCRDNPEAKVIIRSYFRDYVENSQIARPVLREEEYEVVQTITTTRTMISHWKALIVEADNTIL</sequence>
<evidence type="ECO:0000313" key="1">
    <source>
        <dbReference type="EMBL" id="KAK4136473.1"/>
    </source>
</evidence>
<proteinExistence type="predicted"/>
<reference evidence="1" key="1">
    <citation type="journal article" date="2023" name="Mol. Phylogenet. Evol.">
        <title>Genome-scale phylogeny and comparative genomics of the fungal order Sordariales.</title>
        <authorList>
            <person name="Hensen N."/>
            <person name="Bonometti L."/>
            <person name="Westerberg I."/>
            <person name="Brannstrom I.O."/>
            <person name="Guillou S."/>
            <person name="Cros-Aarteil S."/>
            <person name="Calhoun S."/>
            <person name="Haridas S."/>
            <person name="Kuo A."/>
            <person name="Mondo S."/>
            <person name="Pangilinan J."/>
            <person name="Riley R."/>
            <person name="LaButti K."/>
            <person name="Andreopoulos B."/>
            <person name="Lipzen A."/>
            <person name="Chen C."/>
            <person name="Yan M."/>
            <person name="Daum C."/>
            <person name="Ng V."/>
            <person name="Clum A."/>
            <person name="Steindorff A."/>
            <person name="Ohm R.A."/>
            <person name="Martin F."/>
            <person name="Silar P."/>
            <person name="Natvig D.O."/>
            <person name="Lalanne C."/>
            <person name="Gautier V."/>
            <person name="Ament-Velasquez S.L."/>
            <person name="Kruys A."/>
            <person name="Hutchinson M.I."/>
            <person name="Powell A.J."/>
            <person name="Barry K."/>
            <person name="Miller A.N."/>
            <person name="Grigoriev I.V."/>
            <person name="Debuchy R."/>
            <person name="Gladieux P."/>
            <person name="Hiltunen Thoren M."/>
            <person name="Johannesson H."/>
        </authorList>
    </citation>
    <scope>NUCLEOTIDE SEQUENCE</scope>
    <source>
        <strain evidence="1">CBS 123565</strain>
    </source>
</reference>
<accession>A0AAN6UNX4</accession>
<dbReference type="AlphaFoldDB" id="A0AAN6UNX4"/>
<evidence type="ECO:0000313" key="2">
    <source>
        <dbReference type="Proteomes" id="UP001304895"/>
    </source>
</evidence>
<dbReference type="Proteomes" id="UP001304895">
    <property type="component" value="Unassembled WGS sequence"/>
</dbReference>
<name>A0AAN6UNX4_9PEZI</name>
<keyword evidence="2" id="KW-1185">Reference proteome</keyword>
<feature type="non-terminal residue" evidence="1">
    <location>
        <position position="1"/>
    </location>
</feature>
<gene>
    <name evidence="1" type="ORF">BT67DRAFT_359278</name>
</gene>
<organism evidence="1 2">
    <name type="scientific">Trichocladium antarcticum</name>
    <dbReference type="NCBI Taxonomy" id="1450529"/>
    <lineage>
        <taxon>Eukaryota</taxon>
        <taxon>Fungi</taxon>
        <taxon>Dikarya</taxon>
        <taxon>Ascomycota</taxon>
        <taxon>Pezizomycotina</taxon>
        <taxon>Sordariomycetes</taxon>
        <taxon>Sordariomycetidae</taxon>
        <taxon>Sordariales</taxon>
        <taxon>Chaetomiaceae</taxon>
        <taxon>Trichocladium</taxon>
    </lineage>
</organism>
<dbReference type="EMBL" id="MU853403">
    <property type="protein sequence ID" value="KAK4136473.1"/>
    <property type="molecule type" value="Genomic_DNA"/>
</dbReference>
<feature type="non-terminal residue" evidence="1">
    <location>
        <position position="67"/>
    </location>
</feature>
<protein>
    <submittedName>
        <fullName evidence="1">Uncharacterized protein</fullName>
    </submittedName>
</protein>